<keyword evidence="4" id="KW-1185">Reference proteome</keyword>
<keyword evidence="1" id="KW-0732">Signal</keyword>
<evidence type="ECO:0000313" key="3">
    <source>
        <dbReference type="EMBL" id="MFC4619810.1"/>
    </source>
</evidence>
<dbReference type="Pfam" id="PF02557">
    <property type="entry name" value="VanY"/>
    <property type="match status" value="1"/>
</dbReference>
<reference evidence="4" key="1">
    <citation type="journal article" date="2019" name="Int. J. Syst. Evol. Microbiol.">
        <title>The Global Catalogue of Microorganisms (GCM) 10K type strain sequencing project: providing services to taxonomists for standard genome sequencing and annotation.</title>
        <authorList>
            <consortium name="The Broad Institute Genomics Platform"/>
            <consortium name="The Broad Institute Genome Sequencing Center for Infectious Disease"/>
            <person name="Wu L."/>
            <person name="Ma J."/>
        </authorList>
    </citation>
    <scope>NUCLEOTIDE SEQUENCE [LARGE SCALE GENOMIC DNA]</scope>
    <source>
        <strain evidence="4">CGMCC 1.16306</strain>
    </source>
</reference>
<dbReference type="EMBL" id="JBHSFW010000012">
    <property type="protein sequence ID" value="MFC4619810.1"/>
    <property type="molecule type" value="Genomic_DNA"/>
</dbReference>
<protein>
    <submittedName>
        <fullName evidence="3">D-alanyl-D-alanine carboxypeptidase family protein</fullName>
    </submittedName>
</protein>
<feature type="signal peptide" evidence="1">
    <location>
        <begin position="1"/>
        <end position="19"/>
    </location>
</feature>
<name>A0ABV9GSX6_9BACL</name>
<keyword evidence="3" id="KW-0121">Carboxypeptidase</keyword>
<dbReference type="CDD" id="cd14852">
    <property type="entry name" value="LD-carboxypeptidase"/>
    <property type="match status" value="1"/>
</dbReference>
<dbReference type="InterPro" id="IPR052179">
    <property type="entry name" value="DD-CPase-like"/>
</dbReference>
<keyword evidence="3" id="KW-0645">Protease</keyword>
<dbReference type="PANTHER" id="PTHR34385:SF1">
    <property type="entry name" value="PEPTIDOGLYCAN L-ALANYL-D-GLUTAMATE ENDOPEPTIDASE CWLK"/>
    <property type="match status" value="1"/>
</dbReference>
<evidence type="ECO:0000256" key="1">
    <source>
        <dbReference type="SAM" id="SignalP"/>
    </source>
</evidence>
<evidence type="ECO:0000259" key="2">
    <source>
        <dbReference type="Pfam" id="PF02557"/>
    </source>
</evidence>
<dbReference type="Proteomes" id="UP001596022">
    <property type="component" value="Unassembled WGS sequence"/>
</dbReference>
<comment type="caution">
    <text evidence="3">The sequence shown here is derived from an EMBL/GenBank/DDBJ whole genome shotgun (WGS) entry which is preliminary data.</text>
</comment>
<dbReference type="SUPFAM" id="SSF55166">
    <property type="entry name" value="Hedgehog/DD-peptidase"/>
    <property type="match status" value="1"/>
</dbReference>
<dbReference type="RefSeq" id="WP_376846902.1">
    <property type="nucleotide sequence ID" value="NZ_JBHSFW010000012.1"/>
</dbReference>
<dbReference type="Gene3D" id="3.30.1380.10">
    <property type="match status" value="1"/>
</dbReference>
<dbReference type="GO" id="GO:0004180">
    <property type="term" value="F:carboxypeptidase activity"/>
    <property type="evidence" value="ECO:0007669"/>
    <property type="project" value="UniProtKB-KW"/>
</dbReference>
<dbReference type="InterPro" id="IPR009045">
    <property type="entry name" value="Zn_M74/Hedgehog-like"/>
</dbReference>
<gene>
    <name evidence="3" type="ORF">ACFO4N_13945</name>
</gene>
<dbReference type="PANTHER" id="PTHR34385">
    <property type="entry name" value="D-ALANYL-D-ALANINE CARBOXYPEPTIDASE"/>
    <property type="match status" value="1"/>
</dbReference>
<feature type="chain" id="PRO_5045298440" evidence="1">
    <location>
        <begin position="20"/>
        <end position="288"/>
    </location>
</feature>
<accession>A0ABV9GSX6</accession>
<evidence type="ECO:0000313" key="4">
    <source>
        <dbReference type="Proteomes" id="UP001596022"/>
    </source>
</evidence>
<keyword evidence="3" id="KW-0378">Hydrolase</keyword>
<organism evidence="3 4">
    <name type="scientific">Camelliibacillus cellulosilyticus</name>
    <dbReference type="NCBI Taxonomy" id="2174486"/>
    <lineage>
        <taxon>Bacteria</taxon>
        <taxon>Bacillati</taxon>
        <taxon>Bacillota</taxon>
        <taxon>Bacilli</taxon>
        <taxon>Bacillales</taxon>
        <taxon>Sporolactobacillaceae</taxon>
        <taxon>Camelliibacillus</taxon>
    </lineage>
</organism>
<dbReference type="InterPro" id="IPR058193">
    <property type="entry name" value="VanY/YodJ_core_dom"/>
</dbReference>
<dbReference type="Gene3D" id="3.30.200.180">
    <property type="match status" value="1"/>
</dbReference>
<feature type="domain" description="D-alanyl-D-alanine carboxypeptidase-like core" evidence="2">
    <location>
        <begin position="99"/>
        <end position="214"/>
    </location>
</feature>
<dbReference type="InterPro" id="IPR003709">
    <property type="entry name" value="VanY-like_core_dom"/>
</dbReference>
<dbReference type="PROSITE" id="PS51257">
    <property type="entry name" value="PROKAR_LIPOPROTEIN"/>
    <property type="match status" value="1"/>
</dbReference>
<sequence length="288" mass="33120">MKKWGFFLCIMLLPLLVVACTAPFTQQKNEENIHEDERHGETFNSTKKITISENEIYHGYLLLVNKEYPVRSESVMSNIVRLVEHPELVNGYGLQDSSIRLPKDIARKFSTMIDAAARDDLTHFIINSGFRGKEEQNKLYHEMGASLALPAGYSEHNLGLSLDVGSTQMKMDRAPEGKWLQKNAWKYGFILRYPKDKKAITGIDYEPWHIRYVGWPHSALMHEENMTLEEYLAYLKDQKSLSTVIEGKKYHISYYPIKKPIKIQVPASQVYEISGNNMDGVIVTMTNK</sequence>
<proteinExistence type="predicted"/>